<organism evidence="2 3">
    <name type="scientific">Petrolisthes manimaculis</name>
    <dbReference type="NCBI Taxonomy" id="1843537"/>
    <lineage>
        <taxon>Eukaryota</taxon>
        <taxon>Metazoa</taxon>
        <taxon>Ecdysozoa</taxon>
        <taxon>Arthropoda</taxon>
        <taxon>Crustacea</taxon>
        <taxon>Multicrustacea</taxon>
        <taxon>Malacostraca</taxon>
        <taxon>Eumalacostraca</taxon>
        <taxon>Eucarida</taxon>
        <taxon>Decapoda</taxon>
        <taxon>Pleocyemata</taxon>
        <taxon>Anomura</taxon>
        <taxon>Galatheoidea</taxon>
        <taxon>Porcellanidae</taxon>
        <taxon>Petrolisthes</taxon>
    </lineage>
</organism>
<gene>
    <name evidence="2" type="ORF">Pmani_008005</name>
</gene>
<dbReference type="Proteomes" id="UP001292094">
    <property type="component" value="Unassembled WGS sequence"/>
</dbReference>
<feature type="region of interest" description="Disordered" evidence="1">
    <location>
        <begin position="1"/>
        <end position="20"/>
    </location>
</feature>
<evidence type="ECO:0000313" key="3">
    <source>
        <dbReference type="Proteomes" id="UP001292094"/>
    </source>
</evidence>
<evidence type="ECO:0000313" key="2">
    <source>
        <dbReference type="EMBL" id="KAK4321177.1"/>
    </source>
</evidence>
<comment type="caution">
    <text evidence="2">The sequence shown here is derived from an EMBL/GenBank/DDBJ whole genome shotgun (WGS) entry which is preliminary data.</text>
</comment>
<keyword evidence="3" id="KW-1185">Reference proteome</keyword>
<reference evidence="2" key="1">
    <citation type="submission" date="2023-11" db="EMBL/GenBank/DDBJ databases">
        <title>Genome assemblies of two species of porcelain crab, Petrolisthes cinctipes and Petrolisthes manimaculis (Anomura: Porcellanidae).</title>
        <authorList>
            <person name="Angst P."/>
        </authorList>
    </citation>
    <scope>NUCLEOTIDE SEQUENCE</scope>
    <source>
        <strain evidence="2">PB745_02</strain>
        <tissue evidence="2">Gill</tissue>
    </source>
</reference>
<proteinExistence type="predicted"/>
<evidence type="ECO:0000256" key="1">
    <source>
        <dbReference type="SAM" id="MobiDB-lite"/>
    </source>
</evidence>
<dbReference type="AlphaFoldDB" id="A0AAE1Q9R7"/>
<sequence>MRPSDGSWGIKKPNGEWTGMMGMVHRNAMPKPKKPEQEVVPNSPTTSPGTPRIQAQAVGESHDVILQMLQLFKVECEQKRQEARSG</sequence>
<accession>A0AAE1Q9R7</accession>
<protein>
    <submittedName>
        <fullName evidence="2">Uncharacterized protein</fullName>
    </submittedName>
</protein>
<feature type="region of interest" description="Disordered" evidence="1">
    <location>
        <begin position="26"/>
        <end position="53"/>
    </location>
</feature>
<name>A0AAE1Q9R7_9EUCA</name>
<feature type="compositionally biased region" description="Polar residues" evidence="1">
    <location>
        <begin position="40"/>
        <end position="49"/>
    </location>
</feature>
<dbReference type="EMBL" id="JAWZYT010000609">
    <property type="protein sequence ID" value="KAK4321177.1"/>
    <property type="molecule type" value="Genomic_DNA"/>
</dbReference>